<evidence type="ECO:0000313" key="3">
    <source>
        <dbReference type="EMBL" id="OTA19271.1"/>
    </source>
</evidence>
<gene>
    <name evidence="3" type="ORF">Xbed_02489</name>
</gene>
<sequence>MKKVEFDFDQIPDLATFYREFKQRFDLGDDFGANLDALWDAVTGGIQLPVEINFIHLTSQKRIRFASLVLLFEEAEEELEGELRFNVIGQNFSGG</sequence>
<reference evidence="3 4" key="1">
    <citation type="submission" date="2017-01" db="EMBL/GenBank/DDBJ databases">
        <title>Deconstructing symbiosis and pathogenesis requirements using a combined genomic-metabolomic approach.</title>
        <authorList>
            <person name="Tobias N.J."/>
            <person name="Wolff H."/>
            <person name="Djahanschiri B."/>
            <person name="Ebersberger I."/>
            <person name="Bode H.B."/>
        </authorList>
    </citation>
    <scope>NUCLEOTIDE SEQUENCE [LARGE SCALE GENOMIC DNA]</scope>
    <source>
        <strain evidence="3 4">DSM 4764</strain>
    </source>
</reference>
<organism evidence="3 4">
    <name type="scientific">Xenorhabdus beddingii</name>
    <dbReference type="NCBI Taxonomy" id="40578"/>
    <lineage>
        <taxon>Bacteria</taxon>
        <taxon>Pseudomonadati</taxon>
        <taxon>Pseudomonadota</taxon>
        <taxon>Gammaproteobacteria</taxon>
        <taxon>Enterobacterales</taxon>
        <taxon>Morganellaceae</taxon>
        <taxon>Xenorhabdus</taxon>
    </lineage>
</organism>
<dbReference type="Gene3D" id="3.30.370.10">
    <property type="entry name" value="Barstar-like"/>
    <property type="match status" value="1"/>
</dbReference>
<dbReference type="Pfam" id="PF01337">
    <property type="entry name" value="Barstar"/>
    <property type="match status" value="1"/>
</dbReference>
<dbReference type="STRING" id="40578.Xbed_02489"/>
<feature type="domain" description="Barstar (barnase inhibitor)" evidence="2">
    <location>
        <begin position="1"/>
        <end position="82"/>
    </location>
</feature>
<evidence type="ECO:0000313" key="4">
    <source>
        <dbReference type="Proteomes" id="UP000194204"/>
    </source>
</evidence>
<dbReference type="Proteomes" id="UP000194204">
    <property type="component" value="Unassembled WGS sequence"/>
</dbReference>
<protein>
    <submittedName>
        <fullName evidence="3">Barstar</fullName>
    </submittedName>
</protein>
<comment type="similarity">
    <text evidence="1">Belongs to the barstar family.</text>
</comment>
<evidence type="ECO:0000259" key="2">
    <source>
        <dbReference type="Pfam" id="PF01337"/>
    </source>
</evidence>
<proteinExistence type="inferred from homology"/>
<dbReference type="EMBL" id="MUBK01000020">
    <property type="protein sequence ID" value="OTA19271.1"/>
    <property type="molecule type" value="Genomic_DNA"/>
</dbReference>
<dbReference type="OrthoDB" id="7575400at2"/>
<comment type="caution">
    <text evidence="3">The sequence shown here is derived from an EMBL/GenBank/DDBJ whole genome shotgun (WGS) entry which is preliminary data.</text>
</comment>
<dbReference type="InterPro" id="IPR000468">
    <property type="entry name" value="Barstar"/>
</dbReference>
<dbReference type="SUPFAM" id="SSF52038">
    <property type="entry name" value="Barstar-related"/>
    <property type="match status" value="1"/>
</dbReference>
<name>A0A1Y2SMC6_9GAMM</name>
<dbReference type="AlphaFoldDB" id="A0A1Y2SMC6"/>
<dbReference type="InterPro" id="IPR035905">
    <property type="entry name" value="Barstar-like_sf"/>
</dbReference>
<evidence type="ECO:0000256" key="1">
    <source>
        <dbReference type="ARBA" id="ARBA00006845"/>
    </source>
</evidence>
<dbReference type="RefSeq" id="WP_086113222.1">
    <property type="nucleotide sequence ID" value="NZ_CAWNHF010000113.1"/>
</dbReference>
<accession>A0A1Y2SMC6</accession>
<keyword evidence="4" id="KW-1185">Reference proteome</keyword>